<evidence type="ECO:0000256" key="1">
    <source>
        <dbReference type="ARBA" id="ARBA00022741"/>
    </source>
</evidence>
<dbReference type="Gramene" id="mRNA:HanXRQr2_Chr15g0714511">
    <property type="protein sequence ID" value="mRNA:HanXRQr2_Chr15g0714511"/>
    <property type="gene ID" value="HanXRQr2_Chr15g0714511"/>
</dbReference>
<dbReference type="EMBL" id="MNCJ02000330">
    <property type="protein sequence ID" value="KAF5766362.1"/>
    <property type="molecule type" value="Genomic_DNA"/>
</dbReference>
<keyword evidence="2" id="KW-0067">ATP-binding</keyword>
<dbReference type="InterPro" id="IPR013750">
    <property type="entry name" value="GHMP_kinase_C_dom"/>
</dbReference>
<keyword evidence="5" id="KW-0808">Transferase</keyword>
<evidence type="ECO:0000259" key="3">
    <source>
        <dbReference type="Pfam" id="PF08544"/>
    </source>
</evidence>
<dbReference type="Proteomes" id="UP000215914">
    <property type="component" value="Unassembled WGS sequence"/>
</dbReference>
<keyword evidence="6" id="KW-1185">Reference proteome</keyword>
<name>A0A9K3E3U8_HELAN</name>
<dbReference type="Gene3D" id="3.30.70.890">
    <property type="entry name" value="GHMP kinase, C-terminal domain"/>
    <property type="match status" value="2"/>
</dbReference>
<dbReference type="AlphaFoldDB" id="A0A9K3E3U8"/>
<feature type="domain" description="GHMP kinase C-terminal" evidence="3">
    <location>
        <begin position="59"/>
        <end position="95"/>
    </location>
</feature>
<reference evidence="5" key="1">
    <citation type="journal article" date="2017" name="Nature">
        <title>The sunflower genome provides insights into oil metabolism, flowering and Asterid evolution.</title>
        <authorList>
            <person name="Badouin H."/>
            <person name="Gouzy J."/>
            <person name="Grassa C.J."/>
            <person name="Murat F."/>
            <person name="Staton S.E."/>
            <person name="Cottret L."/>
            <person name="Lelandais-Briere C."/>
            <person name="Owens G.L."/>
            <person name="Carrere S."/>
            <person name="Mayjonade B."/>
            <person name="Legrand L."/>
            <person name="Gill N."/>
            <person name="Kane N.C."/>
            <person name="Bowers J.E."/>
            <person name="Hubner S."/>
            <person name="Bellec A."/>
            <person name="Berard A."/>
            <person name="Berges H."/>
            <person name="Blanchet N."/>
            <person name="Boniface M.C."/>
            <person name="Brunel D."/>
            <person name="Catrice O."/>
            <person name="Chaidir N."/>
            <person name="Claudel C."/>
            <person name="Donnadieu C."/>
            <person name="Faraut T."/>
            <person name="Fievet G."/>
            <person name="Helmstetter N."/>
            <person name="King M."/>
            <person name="Knapp S.J."/>
            <person name="Lai Z."/>
            <person name="Le Paslier M.C."/>
            <person name="Lippi Y."/>
            <person name="Lorenzon L."/>
            <person name="Mandel J.R."/>
            <person name="Marage G."/>
            <person name="Marchand G."/>
            <person name="Marquand E."/>
            <person name="Bret-Mestries E."/>
            <person name="Morien E."/>
            <person name="Nambeesan S."/>
            <person name="Nguyen T."/>
            <person name="Pegot-Espagnet P."/>
            <person name="Pouilly N."/>
            <person name="Raftis F."/>
            <person name="Sallet E."/>
            <person name="Schiex T."/>
            <person name="Thomas J."/>
            <person name="Vandecasteele C."/>
            <person name="Vares D."/>
            <person name="Vear F."/>
            <person name="Vautrin S."/>
            <person name="Crespi M."/>
            <person name="Mangin B."/>
            <person name="Burke J.M."/>
            <person name="Salse J."/>
            <person name="Munos S."/>
            <person name="Vincourt P."/>
            <person name="Rieseberg L.H."/>
            <person name="Langlade N.B."/>
        </authorList>
    </citation>
    <scope>NUCLEOTIDE SEQUENCE</scope>
    <source>
        <tissue evidence="5">Leaves</tissue>
    </source>
</reference>
<evidence type="ECO:0000256" key="2">
    <source>
        <dbReference type="ARBA" id="ARBA00022840"/>
    </source>
</evidence>
<dbReference type="GO" id="GO:0005524">
    <property type="term" value="F:ATP binding"/>
    <property type="evidence" value="ECO:0007669"/>
    <property type="project" value="UniProtKB-KW"/>
</dbReference>
<organism evidence="5 6">
    <name type="scientific">Helianthus annuus</name>
    <name type="common">Common sunflower</name>
    <dbReference type="NCBI Taxonomy" id="4232"/>
    <lineage>
        <taxon>Eukaryota</taxon>
        <taxon>Viridiplantae</taxon>
        <taxon>Streptophyta</taxon>
        <taxon>Embryophyta</taxon>
        <taxon>Tracheophyta</taxon>
        <taxon>Spermatophyta</taxon>
        <taxon>Magnoliopsida</taxon>
        <taxon>eudicotyledons</taxon>
        <taxon>Gunneridae</taxon>
        <taxon>Pentapetalae</taxon>
        <taxon>asterids</taxon>
        <taxon>campanulids</taxon>
        <taxon>Asterales</taxon>
        <taxon>Asteraceae</taxon>
        <taxon>Asteroideae</taxon>
        <taxon>Heliantheae alliance</taxon>
        <taxon>Heliantheae</taxon>
        <taxon>Helianthus</taxon>
    </lineage>
</organism>
<evidence type="ECO:0000313" key="6">
    <source>
        <dbReference type="Proteomes" id="UP000215914"/>
    </source>
</evidence>
<sequence>MYSVLQSKLEPDLARRAEHYFSENTRVIKEAWSCGNFEELGKLMSASGLSSIHNYECALGVYGARFSGAGFRGCCVAFVNSDYADKAASFVKNEYFKVQPELAEVSMRL</sequence>
<dbReference type="PANTHER" id="PTHR10457">
    <property type="entry name" value="MEVALONATE KINASE/GALACTOKINASE"/>
    <property type="match status" value="1"/>
</dbReference>
<accession>A0A9K3E3U8</accession>
<gene>
    <name evidence="4" type="ORF">HanXRQr2_Chr15g0714491</name>
    <name evidence="5" type="ORF">HanXRQr2_Chr15g0714511</name>
</gene>
<dbReference type="EC" id="2.7.1.44" evidence="5"/>
<dbReference type="EMBL" id="MNCJ02000330">
    <property type="protein sequence ID" value="KAF5766364.1"/>
    <property type="molecule type" value="Genomic_DNA"/>
</dbReference>
<evidence type="ECO:0000313" key="4">
    <source>
        <dbReference type="EMBL" id="KAF5766362.1"/>
    </source>
</evidence>
<dbReference type="InterPro" id="IPR036554">
    <property type="entry name" value="GHMP_kinase_C_sf"/>
</dbReference>
<protein>
    <submittedName>
        <fullName evidence="5">Galacturonokinase</fullName>
        <ecNumber evidence="5">2.7.1.44</ecNumber>
    </submittedName>
</protein>
<comment type="caution">
    <text evidence="5">The sequence shown here is derived from an EMBL/GenBank/DDBJ whole genome shotgun (WGS) entry which is preliminary data.</text>
</comment>
<dbReference type="Gramene" id="mRNA:HanXRQr2_Chr15g0714491">
    <property type="protein sequence ID" value="mRNA:HanXRQr2_Chr15g0714491"/>
    <property type="gene ID" value="HanXRQr2_Chr15g0714491"/>
</dbReference>
<dbReference type="GO" id="GO:0047912">
    <property type="term" value="F:galacturonokinase activity"/>
    <property type="evidence" value="ECO:0007669"/>
    <property type="project" value="UniProtKB-EC"/>
</dbReference>
<dbReference type="Pfam" id="PF08544">
    <property type="entry name" value="GHMP_kinases_C"/>
    <property type="match status" value="1"/>
</dbReference>
<dbReference type="SUPFAM" id="SSF55060">
    <property type="entry name" value="GHMP Kinase, C-terminal domain"/>
    <property type="match status" value="1"/>
</dbReference>
<proteinExistence type="predicted"/>
<dbReference type="PANTHER" id="PTHR10457:SF6">
    <property type="entry name" value="GALACTURONOKINASE"/>
    <property type="match status" value="1"/>
</dbReference>
<evidence type="ECO:0000313" key="5">
    <source>
        <dbReference type="EMBL" id="KAF5766364.1"/>
    </source>
</evidence>
<reference evidence="5" key="2">
    <citation type="submission" date="2020-06" db="EMBL/GenBank/DDBJ databases">
        <title>Helianthus annuus Genome sequencing and assembly Release 2.</title>
        <authorList>
            <person name="Gouzy J."/>
            <person name="Langlade N."/>
            <person name="Munos S."/>
        </authorList>
    </citation>
    <scope>NUCLEOTIDE SEQUENCE</scope>
    <source>
        <tissue evidence="5">Leaves</tissue>
    </source>
</reference>
<keyword evidence="1" id="KW-0547">Nucleotide-binding</keyword>